<comment type="caution">
    <text evidence="2">The sequence shown here is derived from an EMBL/GenBank/DDBJ whole genome shotgun (WGS) entry which is preliminary data.</text>
</comment>
<organism evidence="2 3">
    <name type="scientific">Streptomyces gobitricini</name>
    <dbReference type="NCBI Taxonomy" id="68211"/>
    <lineage>
        <taxon>Bacteria</taxon>
        <taxon>Bacillati</taxon>
        <taxon>Actinomycetota</taxon>
        <taxon>Actinomycetes</taxon>
        <taxon>Kitasatosporales</taxon>
        <taxon>Streptomycetaceae</taxon>
        <taxon>Streptomyces</taxon>
    </lineage>
</organism>
<protein>
    <recommendedName>
        <fullName evidence="4">Fibrillarin</fullName>
    </recommendedName>
</protein>
<reference evidence="2 3" key="1">
    <citation type="journal article" date="2019" name="Int. J. Syst. Evol. Microbiol.">
        <title>The Global Catalogue of Microorganisms (GCM) 10K type strain sequencing project: providing services to taxonomists for standard genome sequencing and annotation.</title>
        <authorList>
            <consortium name="The Broad Institute Genomics Platform"/>
            <consortium name="The Broad Institute Genome Sequencing Center for Infectious Disease"/>
            <person name="Wu L."/>
            <person name="Ma J."/>
        </authorList>
    </citation>
    <scope>NUCLEOTIDE SEQUENCE [LARGE SCALE GENOMIC DNA]</scope>
    <source>
        <strain evidence="2 3">JCM 5062</strain>
    </source>
</reference>
<dbReference type="EMBL" id="BAAASR010000003">
    <property type="protein sequence ID" value="GAA2480755.1"/>
    <property type="molecule type" value="Genomic_DNA"/>
</dbReference>
<evidence type="ECO:0000313" key="3">
    <source>
        <dbReference type="Proteomes" id="UP001499942"/>
    </source>
</evidence>
<feature type="region of interest" description="Disordered" evidence="1">
    <location>
        <begin position="71"/>
        <end position="94"/>
    </location>
</feature>
<gene>
    <name evidence="2" type="ORF">GCM10010393_09240</name>
</gene>
<proteinExistence type="predicted"/>
<evidence type="ECO:0000313" key="2">
    <source>
        <dbReference type="EMBL" id="GAA2480755.1"/>
    </source>
</evidence>
<sequence>MLVTARWLAPPGAPGGAHAEDRVDLSRQGGDTDRVTAPEGGEREIRRALDELHDEARVDEPRVQLSVVYVRDSPGRPAQDRAGTTAAGSGPGADDVLPAVATHGRQYAYSADPAPGLGRARLDEAARTANEPALRQDDRAGAATGAAHGYAAVLAGRPVPRPAVTPGTVDPGGGRSPGTDLILPVALLVGAGTAAAYAYAKRRRRTATRTTPHGGRDRWGAPPEPSVEELDARTRRALVDADDAVRTSEEELGFAVARFGEEAARPFTEAVAYARGELTAAFRLRRRLDDAYPEDEATRRRMLEEITTRCGDADRRLDAEAEAFDRLRALERTAPEALATAESAFRDVSGRAELADATLVAMRERYADSAAVPVAGGVEQARDRLLFVSANLGRARQAVEAGDNAAAAVHVRAAEAALDQAARLVDAVDRRAGELAEAAGRLPVALADTEGDLADAGRLLSGVLKGTARGVTAADLRGRAARAESVVTDVRRAVEAGRYDPIDALRRVGEADAALDEALAGAREERGTRHARALLDHVLLTAGAAVGAATDYITTHRGAVGARARTRLAEADRRLERARNLAAAADGMPGGGVGGARGDGGSGSGGGLGGAGDAGGGSDAGGGGDVAGPGDADGSGGSGDVAEALAEARQADVLARQAWSLAEQDVVRYGGAFGPGGPPDPGRGGGLGGAVLGGILLGGLLGGGGRGGEGYGGYGPVRGWDFGGSSGAGGWPGRFGGGGTRGRLGGGGRF</sequence>
<accession>A0ABN3LDT4</accession>
<keyword evidence="3" id="KW-1185">Reference proteome</keyword>
<feature type="region of interest" description="Disordered" evidence="1">
    <location>
        <begin position="1"/>
        <end position="43"/>
    </location>
</feature>
<dbReference type="Proteomes" id="UP001499942">
    <property type="component" value="Unassembled WGS sequence"/>
</dbReference>
<dbReference type="Gene3D" id="3.10.310.50">
    <property type="match status" value="1"/>
</dbReference>
<feature type="region of interest" description="Disordered" evidence="1">
    <location>
        <begin position="204"/>
        <end position="227"/>
    </location>
</feature>
<feature type="region of interest" description="Disordered" evidence="1">
    <location>
        <begin position="582"/>
        <end position="640"/>
    </location>
</feature>
<feature type="compositionally biased region" description="Basic and acidic residues" evidence="1">
    <location>
        <begin position="18"/>
        <end position="43"/>
    </location>
</feature>
<name>A0ABN3LDT4_9ACTN</name>
<evidence type="ECO:0000256" key="1">
    <source>
        <dbReference type="SAM" id="MobiDB-lite"/>
    </source>
</evidence>
<feature type="region of interest" description="Disordered" evidence="1">
    <location>
        <begin position="731"/>
        <end position="750"/>
    </location>
</feature>
<feature type="compositionally biased region" description="Gly residues" evidence="1">
    <location>
        <begin position="588"/>
        <end position="639"/>
    </location>
</feature>
<evidence type="ECO:0008006" key="4">
    <source>
        <dbReference type="Google" id="ProtNLM"/>
    </source>
</evidence>